<name>A0A812QWA6_SYMPI</name>
<comment type="caution">
    <text evidence="1">The sequence shown here is derived from an EMBL/GenBank/DDBJ whole genome shotgun (WGS) entry which is preliminary data.</text>
</comment>
<organism evidence="1 2">
    <name type="scientific">Symbiodinium pilosum</name>
    <name type="common">Dinoflagellate</name>
    <dbReference type="NCBI Taxonomy" id="2952"/>
    <lineage>
        <taxon>Eukaryota</taxon>
        <taxon>Sar</taxon>
        <taxon>Alveolata</taxon>
        <taxon>Dinophyceae</taxon>
        <taxon>Suessiales</taxon>
        <taxon>Symbiodiniaceae</taxon>
        <taxon>Symbiodinium</taxon>
    </lineage>
</organism>
<sequence length="737" mass="81983">VILYGGDNQVVRQWITERQSAWHGLRAVHGQDPQHDRNEVPLHCVVAAWLRTYHNVGADFVTRCSDEEFGRWVRQHDLTVVDIGGYLRQAVEDSERFGPCLLAWDVDDRDILRLKERRLKRTIPAVLVPDWGALRVVELAGEGRWVLDFMDAADSLGCEARTAGWSGPVGVDEIVLSALCPDRHGKVGVVVAKAAISGKARLAVLEGPRAVDWPRICEEFVKAGWQVFEGEFVTTEFGEAAARRRVCVVASDTCEVTAALVITDAGVPREPLLPVVKGHYWDQGRRRNLYGTSGPLLWPLEDCVVFDPRGPPGTVRKLEPEEVWMCQGRAKQQLDSLLHEGLDLQRALAEGNKATGGHTAVALTLMAGYVGRTGDTRKSGGGYDVLGDESLAKLLKWLGQWRRGGFPRALLMTIAELAGEETDHEIERAVWRWGEALWLWALFSEEDVEDDNSQQAGARANAKVCEAANACGDAQIQDCLLPVRPFDGLVGDRVDEWIEENLSGYRADSATKQYAGIYGKWRACSRRQRWRTEYLDKSRRVEDNEDKILGFLGYLGWLGCTVATIKQAVFALKDARKRAGKGDPTEGMCRLWMLLGALEKRSSKKPRRLGVTPEMLRWIREATNASRGEAADVFDAAVIRAAVTTAWFFMLRAKEYCDSNGIDYAMILRGVDVKFVFEEKDGVQVLIGVTIQFRKTKTDQEAWHVQDHVPVRGSRPVCGGCLGGVELLGTEKVLPGP</sequence>
<accession>A0A812QWA6</accession>
<evidence type="ECO:0000313" key="2">
    <source>
        <dbReference type="Proteomes" id="UP000649617"/>
    </source>
</evidence>
<reference evidence="1" key="1">
    <citation type="submission" date="2021-02" db="EMBL/GenBank/DDBJ databases">
        <authorList>
            <person name="Dougan E. K."/>
            <person name="Rhodes N."/>
            <person name="Thang M."/>
            <person name="Chan C."/>
        </authorList>
    </citation>
    <scope>NUCLEOTIDE SEQUENCE</scope>
</reference>
<proteinExistence type="predicted"/>
<dbReference type="Proteomes" id="UP000649617">
    <property type="component" value="Unassembled WGS sequence"/>
</dbReference>
<dbReference type="OrthoDB" id="421668at2759"/>
<evidence type="ECO:0000313" key="1">
    <source>
        <dbReference type="EMBL" id="CAE7407622.1"/>
    </source>
</evidence>
<protein>
    <submittedName>
        <fullName evidence="1">Uncharacterized protein</fullName>
    </submittedName>
</protein>
<dbReference type="AlphaFoldDB" id="A0A812QWA6"/>
<gene>
    <name evidence="1" type="ORF">SPIL2461_LOCUS10054</name>
</gene>
<feature type="non-terminal residue" evidence="1">
    <location>
        <position position="737"/>
    </location>
</feature>
<keyword evidence="2" id="KW-1185">Reference proteome</keyword>
<dbReference type="EMBL" id="CAJNIZ010018235">
    <property type="protein sequence ID" value="CAE7407622.1"/>
    <property type="molecule type" value="Genomic_DNA"/>
</dbReference>